<protein>
    <submittedName>
        <fullName evidence="1">Uncharacterized protein</fullName>
    </submittedName>
</protein>
<name>A0AAE9BSJ2_9CAUD</name>
<keyword evidence="2" id="KW-1185">Reference proteome</keyword>
<evidence type="ECO:0000313" key="1">
    <source>
        <dbReference type="EMBL" id="UAW53625.1"/>
    </source>
</evidence>
<dbReference type="EMBL" id="MZ868713">
    <property type="protein sequence ID" value="UAW53625.1"/>
    <property type="molecule type" value="Genomic_DNA"/>
</dbReference>
<organism evidence="1 2">
    <name type="scientific">Pseudomonas phage psageK4e</name>
    <dbReference type="NCBI Taxonomy" id="2875723"/>
    <lineage>
        <taxon>Viruses</taxon>
        <taxon>Duplodnaviria</taxon>
        <taxon>Heunggongvirae</taxon>
        <taxon>Uroviricota</taxon>
        <taxon>Caudoviricetes</taxon>
        <taxon>Vandenendeviridae</taxon>
        <taxon>Gorskivirinae</taxon>
        <taxon>Otagovirus</taxon>
        <taxon>Otagovirus psagek4e</taxon>
    </lineage>
</organism>
<gene>
    <name evidence="1" type="ORF">psageK4e_177</name>
</gene>
<proteinExistence type="predicted"/>
<reference evidence="1 2" key="1">
    <citation type="submission" date="2021-08" db="EMBL/GenBank/DDBJ databases">
        <authorList>
            <person name="Martino G."/>
            <person name="Holtappels D."/>
            <person name="Wagemans J."/>
            <person name="Lavigne R."/>
            <person name="Turina M."/>
            <person name="Ciuffo M."/>
        </authorList>
    </citation>
    <scope>NUCLEOTIDE SEQUENCE [LARGE SCALE GENOMIC DNA]</scope>
</reference>
<accession>A0AAE9BSJ2</accession>
<dbReference type="Proteomes" id="UP000828763">
    <property type="component" value="Segment"/>
</dbReference>
<evidence type="ECO:0000313" key="2">
    <source>
        <dbReference type="Proteomes" id="UP000828763"/>
    </source>
</evidence>
<sequence>MAYYTDLKTQYKPCFKIFSMLFARAPGSSN</sequence>